<dbReference type="InterPro" id="IPR015424">
    <property type="entry name" value="PyrdxlP-dep_Trfase"/>
</dbReference>
<keyword evidence="2" id="KW-0663">Pyridoxal phosphate</keyword>
<reference evidence="7 8" key="1">
    <citation type="submission" date="2019-08" db="EMBL/GenBank/DDBJ databases">
        <title>Bacterial whole genome sequence for Glaciihabitans sp. CHu50b-6-2.</title>
        <authorList>
            <person name="Jin L."/>
        </authorList>
    </citation>
    <scope>NUCLEOTIDE SEQUENCE [LARGE SCALE GENOMIC DNA]</scope>
    <source>
        <strain evidence="7 8">CHu50b-6-2</strain>
    </source>
</reference>
<evidence type="ECO:0000259" key="6">
    <source>
        <dbReference type="PROSITE" id="PS50949"/>
    </source>
</evidence>
<dbReference type="InterPro" id="IPR036390">
    <property type="entry name" value="WH_DNA-bd_sf"/>
</dbReference>
<evidence type="ECO:0000256" key="3">
    <source>
        <dbReference type="ARBA" id="ARBA00023015"/>
    </source>
</evidence>
<gene>
    <name evidence="7" type="ORF">FVP33_18565</name>
</gene>
<dbReference type="SUPFAM" id="SSF53383">
    <property type="entry name" value="PLP-dependent transferases"/>
    <property type="match status" value="1"/>
</dbReference>
<protein>
    <submittedName>
        <fullName evidence="7">PLP-dependent aminotransferase family protein</fullName>
    </submittedName>
</protein>
<comment type="caution">
    <text evidence="7">The sequence shown here is derived from an EMBL/GenBank/DDBJ whole genome shotgun (WGS) entry which is preliminary data.</text>
</comment>
<dbReference type="InterPro" id="IPR036388">
    <property type="entry name" value="WH-like_DNA-bd_sf"/>
</dbReference>
<dbReference type="SMART" id="SM00345">
    <property type="entry name" value="HTH_GNTR"/>
    <property type="match status" value="1"/>
</dbReference>
<dbReference type="SUPFAM" id="SSF46785">
    <property type="entry name" value="Winged helix' DNA-binding domain"/>
    <property type="match status" value="1"/>
</dbReference>
<dbReference type="PRINTS" id="PR00035">
    <property type="entry name" value="HTHGNTR"/>
</dbReference>
<dbReference type="PROSITE" id="PS50949">
    <property type="entry name" value="HTH_GNTR"/>
    <property type="match status" value="1"/>
</dbReference>
<keyword evidence="4" id="KW-0238">DNA-binding</keyword>
<organism evidence="7 8">
    <name type="scientific">Lacisediminihabitans profunda</name>
    <dbReference type="NCBI Taxonomy" id="2594790"/>
    <lineage>
        <taxon>Bacteria</taxon>
        <taxon>Bacillati</taxon>
        <taxon>Actinomycetota</taxon>
        <taxon>Actinomycetes</taxon>
        <taxon>Micrococcales</taxon>
        <taxon>Microbacteriaceae</taxon>
        <taxon>Lacisediminihabitans</taxon>
    </lineage>
</organism>
<feature type="domain" description="HTH gntR-type" evidence="6">
    <location>
        <begin position="22"/>
        <end position="90"/>
    </location>
</feature>
<dbReference type="Proteomes" id="UP000321379">
    <property type="component" value="Unassembled WGS sequence"/>
</dbReference>
<dbReference type="GO" id="GO:0003700">
    <property type="term" value="F:DNA-binding transcription factor activity"/>
    <property type="evidence" value="ECO:0007669"/>
    <property type="project" value="InterPro"/>
</dbReference>
<dbReference type="AlphaFoldDB" id="A0A5C8UJ15"/>
<dbReference type="CDD" id="cd07377">
    <property type="entry name" value="WHTH_GntR"/>
    <property type="match status" value="1"/>
</dbReference>
<dbReference type="InterPro" id="IPR015421">
    <property type="entry name" value="PyrdxlP-dep_Trfase_major"/>
</dbReference>
<keyword evidence="7" id="KW-0808">Transferase</keyword>
<dbReference type="EMBL" id="VRMG01000016">
    <property type="protein sequence ID" value="TXN28146.1"/>
    <property type="molecule type" value="Genomic_DNA"/>
</dbReference>
<keyword evidence="3" id="KW-0805">Transcription regulation</keyword>
<accession>A0A5C8UJ15</accession>
<dbReference type="InterPro" id="IPR004839">
    <property type="entry name" value="Aminotransferase_I/II_large"/>
</dbReference>
<comment type="similarity">
    <text evidence="1">In the C-terminal section; belongs to the class-I pyridoxal-phosphate-dependent aminotransferase family.</text>
</comment>
<dbReference type="CDD" id="cd00609">
    <property type="entry name" value="AAT_like"/>
    <property type="match status" value="1"/>
</dbReference>
<keyword evidence="8" id="KW-1185">Reference proteome</keyword>
<evidence type="ECO:0000313" key="7">
    <source>
        <dbReference type="EMBL" id="TXN28146.1"/>
    </source>
</evidence>
<dbReference type="Gene3D" id="3.40.640.10">
    <property type="entry name" value="Type I PLP-dependent aspartate aminotransferase-like (Major domain)"/>
    <property type="match status" value="1"/>
</dbReference>
<dbReference type="RefSeq" id="WP_147785187.1">
    <property type="nucleotide sequence ID" value="NZ_VRMG01000016.1"/>
</dbReference>
<dbReference type="GO" id="GO:0030170">
    <property type="term" value="F:pyridoxal phosphate binding"/>
    <property type="evidence" value="ECO:0007669"/>
    <property type="project" value="InterPro"/>
</dbReference>
<dbReference type="PANTHER" id="PTHR46577">
    <property type="entry name" value="HTH-TYPE TRANSCRIPTIONAL REGULATORY PROTEIN GABR"/>
    <property type="match status" value="1"/>
</dbReference>
<dbReference type="Pfam" id="PF00155">
    <property type="entry name" value="Aminotran_1_2"/>
    <property type="match status" value="1"/>
</dbReference>
<evidence type="ECO:0000256" key="4">
    <source>
        <dbReference type="ARBA" id="ARBA00023125"/>
    </source>
</evidence>
<dbReference type="PANTHER" id="PTHR46577:SF1">
    <property type="entry name" value="HTH-TYPE TRANSCRIPTIONAL REGULATORY PROTEIN GABR"/>
    <property type="match status" value="1"/>
</dbReference>
<dbReference type="Pfam" id="PF00392">
    <property type="entry name" value="GntR"/>
    <property type="match status" value="1"/>
</dbReference>
<evidence type="ECO:0000256" key="5">
    <source>
        <dbReference type="ARBA" id="ARBA00023163"/>
    </source>
</evidence>
<evidence type="ECO:0000256" key="2">
    <source>
        <dbReference type="ARBA" id="ARBA00022898"/>
    </source>
</evidence>
<evidence type="ECO:0000313" key="8">
    <source>
        <dbReference type="Proteomes" id="UP000321379"/>
    </source>
</evidence>
<dbReference type="GO" id="GO:0008483">
    <property type="term" value="F:transaminase activity"/>
    <property type="evidence" value="ECO:0007669"/>
    <property type="project" value="UniProtKB-KW"/>
</dbReference>
<keyword evidence="5" id="KW-0804">Transcription</keyword>
<dbReference type="InterPro" id="IPR000524">
    <property type="entry name" value="Tscrpt_reg_HTH_GntR"/>
</dbReference>
<sequence length="464" mass="50232">MATEWSGLTPEVMMHLDRDASESLGFQLQNALRTAIRSGQVQLNERLPSSRRMASDLHVSRGLVQNAYEQLGAEGYLSASVGSGTRVAFDSPLFRSSDPATAVRDDLEFDFSPGRPDLNSFPMRDWLWACGEVSRTASARDAGYGDARGHPELRRVVASYFQRVRGGSTDADNVTICSGFTQGAGLVLAALRARGVTSVAVEDPGHPDVVDTVRRAGMQVVPVPVDSRGLVVEILNETTASVVIVTAAHQTPTGVVLAPERRHALLGWAKERDGIVIEDDYDSEFRYDRQPIGALQGLSDRHVVTIGSVSKSLAPALRLGWVIAPTALVSEIADEKWRTDRGSPAFDQLLLAKLMESGRFDRHLRRMRVLYAARRNALVEALQLGARIQPTGLAAGFHAVAALPPGADEEHIIKEARRRSVGLQGLGHYRVQSAGAAPGIVFGFGDLNEDAIRRGIFAISDLLC</sequence>
<dbReference type="GO" id="GO:0003677">
    <property type="term" value="F:DNA binding"/>
    <property type="evidence" value="ECO:0007669"/>
    <property type="project" value="UniProtKB-KW"/>
</dbReference>
<name>A0A5C8UJ15_9MICO</name>
<evidence type="ECO:0000256" key="1">
    <source>
        <dbReference type="ARBA" id="ARBA00005384"/>
    </source>
</evidence>
<proteinExistence type="inferred from homology"/>
<keyword evidence="7" id="KW-0032">Aminotransferase</keyword>
<dbReference type="InterPro" id="IPR051446">
    <property type="entry name" value="HTH_trans_reg/aminotransferase"/>
</dbReference>
<dbReference type="Gene3D" id="1.10.10.10">
    <property type="entry name" value="Winged helix-like DNA-binding domain superfamily/Winged helix DNA-binding domain"/>
    <property type="match status" value="1"/>
</dbReference>